<dbReference type="Proteomes" id="UP000287651">
    <property type="component" value="Unassembled WGS sequence"/>
</dbReference>
<proteinExistence type="predicted"/>
<accession>A0A426Z8V5</accession>
<comment type="caution">
    <text evidence="2">The sequence shown here is derived from an EMBL/GenBank/DDBJ whole genome shotgun (WGS) entry which is preliminary data.</text>
</comment>
<evidence type="ECO:0000313" key="2">
    <source>
        <dbReference type="EMBL" id="RRT60410.1"/>
    </source>
</evidence>
<reference evidence="2 3" key="1">
    <citation type="journal article" date="2014" name="Agronomy (Basel)">
        <title>A Draft Genome Sequence for Ensete ventricosum, the Drought-Tolerant Tree Against Hunger.</title>
        <authorList>
            <person name="Harrison J."/>
            <person name="Moore K.A."/>
            <person name="Paszkiewicz K."/>
            <person name="Jones T."/>
            <person name="Grant M."/>
            <person name="Ambacheew D."/>
            <person name="Muzemil S."/>
            <person name="Studholme D.J."/>
        </authorList>
    </citation>
    <scope>NUCLEOTIDE SEQUENCE [LARGE SCALE GENOMIC DNA]</scope>
</reference>
<dbReference type="AlphaFoldDB" id="A0A426Z8V5"/>
<sequence length="106" mass="11742">MPLPQPSLPLSSSSSSLYRNCPSSSLYCSCNLLCNSHALLYNSRKTLLRLCFPCYSDVGYTVAAFRSSCHCFCLYCHPPLQPRGQPNHCRDRTPAGLSPNLPRSSQ</sequence>
<name>A0A426Z8V5_ENSVE</name>
<organism evidence="2 3">
    <name type="scientific">Ensete ventricosum</name>
    <name type="common">Abyssinian banana</name>
    <name type="synonym">Musa ensete</name>
    <dbReference type="NCBI Taxonomy" id="4639"/>
    <lineage>
        <taxon>Eukaryota</taxon>
        <taxon>Viridiplantae</taxon>
        <taxon>Streptophyta</taxon>
        <taxon>Embryophyta</taxon>
        <taxon>Tracheophyta</taxon>
        <taxon>Spermatophyta</taxon>
        <taxon>Magnoliopsida</taxon>
        <taxon>Liliopsida</taxon>
        <taxon>Zingiberales</taxon>
        <taxon>Musaceae</taxon>
        <taxon>Ensete</taxon>
    </lineage>
</organism>
<dbReference type="EMBL" id="AMZH03007799">
    <property type="protein sequence ID" value="RRT60410.1"/>
    <property type="molecule type" value="Genomic_DNA"/>
</dbReference>
<evidence type="ECO:0000313" key="3">
    <source>
        <dbReference type="Proteomes" id="UP000287651"/>
    </source>
</evidence>
<feature type="region of interest" description="Disordered" evidence="1">
    <location>
        <begin position="81"/>
        <end position="106"/>
    </location>
</feature>
<evidence type="ECO:0000256" key="1">
    <source>
        <dbReference type="SAM" id="MobiDB-lite"/>
    </source>
</evidence>
<protein>
    <submittedName>
        <fullName evidence="2">Uncharacterized protein</fullName>
    </submittedName>
</protein>
<gene>
    <name evidence="2" type="ORF">B296_00001106</name>
</gene>